<dbReference type="EMBL" id="HACA01015263">
    <property type="protein sequence ID" value="CDW32624.1"/>
    <property type="molecule type" value="Transcribed_RNA"/>
</dbReference>
<reference evidence="13" key="1">
    <citation type="submission" date="2014-05" db="EMBL/GenBank/DDBJ databases">
        <authorList>
            <person name="Chronopoulou M."/>
        </authorList>
    </citation>
    <scope>NUCLEOTIDE SEQUENCE</scope>
    <source>
        <tissue evidence="13">Whole organism</tissue>
    </source>
</reference>
<dbReference type="PROSITE" id="PS50853">
    <property type="entry name" value="FN3"/>
    <property type="match status" value="2"/>
</dbReference>
<evidence type="ECO:0000313" key="13">
    <source>
        <dbReference type="EMBL" id="CDW32624.1"/>
    </source>
</evidence>
<dbReference type="InterPro" id="IPR016130">
    <property type="entry name" value="Tyr_Pase_AS"/>
</dbReference>
<feature type="transmembrane region" description="Helical" evidence="9">
    <location>
        <begin position="1058"/>
        <end position="1081"/>
    </location>
</feature>
<keyword evidence="5" id="KW-0904">Protein phosphatase</keyword>
<dbReference type="SUPFAM" id="SSF52799">
    <property type="entry name" value="(Phosphotyrosine protein) phosphatases II"/>
    <property type="match status" value="1"/>
</dbReference>
<dbReference type="InterPro" id="IPR013783">
    <property type="entry name" value="Ig-like_fold"/>
</dbReference>
<evidence type="ECO:0000259" key="12">
    <source>
        <dbReference type="PROSITE" id="PS50853"/>
    </source>
</evidence>
<name>A0A0K2U2U1_LEPSM</name>
<dbReference type="Pfam" id="PF00102">
    <property type="entry name" value="Y_phosphatase"/>
    <property type="match status" value="1"/>
</dbReference>
<dbReference type="InterPro" id="IPR000242">
    <property type="entry name" value="PTP_cat"/>
</dbReference>
<dbReference type="Gene3D" id="3.90.190.10">
    <property type="entry name" value="Protein tyrosine phosphatase superfamily"/>
    <property type="match status" value="1"/>
</dbReference>
<dbReference type="Gene3D" id="2.60.40.10">
    <property type="entry name" value="Immunoglobulins"/>
    <property type="match status" value="2"/>
</dbReference>
<evidence type="ECO:0000256" key="1">
    <source>
        <dbReference type="ARBA" id="ARBA00004167"/>
    </source>
</evidence>
<evidence type="ECO:0000256" key="7">
    <source>
        <dbReference type="ARBA" id="ARBA00023136"/>
    </source>
</evidence>
<dbReference type="PROSITE" id="PS00383">
    <property type="entry name" value="TYR_PHOSPHATASE_1"/>
    <property type="match status" value="1"/>
</dbReference>
<evidence type="ECO:0000256" key="5">
    <source>
        <dbReference type="ARBA" id="ARBA00022912"/>
    </source>
</evidence>
<keyword evidence="3" id="KW-0732">Signal</keyword>
<feature type="domain" description="Tyrosine-protein phosphatase" evidence="10">
    <location>
        <begin position="1126"/>
        <end position="1400"/>
    </location>
</feature>
<keyword evidence="2 9" id="KW-0812">Transmembrane</keyword>
<dbReference type="InterPro" id="IPR036116">
    <property type="entry name" value="FN3_sf"/>
</dbReference>
<keyword evidence="4" id="KW-0378">Hydrolase</keyword>
<feature type="domain" description="Fibronectin type-III" evidence="12">
    <location>
        <begin position="362"/>
        <end position="474"/>
    </location>
</feature>
<sequence length="1427" mass="163568">KSLNLISNILFSKDKSIHYSSFLVTMILFIWFLLFQGFFVFSKGSCTNDGPPSSKELKKWRDEVEIEARPYRNAIKFVLVHSKRSFKHYAYNNGLYNCVSHIQWRLYKLDNSDGSTDPAGSDDIEMRYFNDIDIKRGISDCQNYTLEVELIHFQGKKGTGDWFQIKKVNTTSLPDQYQYSQTQKIDIGPTWVKLESSGGDGNCIVTHYKFQCSNLDPIFIQSTPNHHYEVMNLVPNTDYYHCHTEFIYRVQNISSYSYGKMEKFTTSKVEYQVSDITSTSVTINLDEGIIDYLNYHLSYLCVSQWDKKRVISLNDQVTKIIDLMPYRKYKFCLQVTPIQQDDQQRSESCYYRMTQEDRPSTPPVVKSVNDVTHNGFIIHWDKPDESNGIIVQYDMTIYSRCKYDYSSFCKMESCSNWTNANDSGDEVKSFSSDTNEYNFFRLSPYTEYQVNISAYTSAGQGPWSQQEIVLTRPSLKDTTFNFEMFFHMESIEIAIDPTCPYVGPLLFQIYVEGVVVATKNIVFSIERNQLNLNTTIDKGLKKGKTYRVCMNVRFNNADVACDSDIFGNCKIPEPICKTGRTLEDIPDDPPRVYNSRQTLDLTKNSFKVIWQPPKEPNGIITNYQLEVRGRCHDFHKKICPKDANCLHFILVREKTVSGLVSYLSFYDLSPHWIYEVRIRAINSIGPSDWSLWEHCQIKTLSTVLLDEYNFTTASTSSEISMVVLPYCPFTGPLKYTVKFNEAGKNTLTEYFEYTPPFMSELSSSFNAKPGKNYTICLSVEVKIDDFVKCKTDCSSIKSICKNVAATCSNIPQTTETPIQIEDQSDYSCNPFTNAVINIEKMTFDGSGNSIQKIKIINTDDNSMVYEMDSIVWDLDTIIIIENLLYNSTITLIVEAIGCNNTVFTPKFKIRTQSIQIPTVEQIIEEELESLKGSKEGNVLVEKMNLVKNSGIFLIRENKINIQYGEVEYYTIGNTTWSSNRLFKINKFNNELRPGEDCYKPVIDKDGISCYIGASIQGDNVNDISDEIAVHVQSNISGELQNYSSIIKIKRDFIDYSTVISVLVTLLSIGFVVILVVVGLRFKNNFIGISKKRNTATSSMVRLNKGPSHSIQISEFVKKLEERKIDFKEEFQELDKCETLMITLNKTTDQAILNNELNRYANILPYDDSRVVLDGLPGYINANWIKTPINSGVSYIATQGPTKNTIDHFWKMVYSYKVRIIVVLTKLVEKTINVEDKSINSVIKCEQYWPKQGKKTYGVFTVELIEEHGSPNLPQLIERRLKVTNTETRSSHTVLQLQYIGWPDHGAPTSPKKLLALHSVLETRKIDMNDGSEKMVIIVHCSAGVGRTGTLLALDSISKEIDEGNTEIDVMKTVFELRMNRCKMVQQSIQYKYLYYCIGAYIKENVHTVRDPSTYQDEIEVQYMYPGN</sequence>
<proteinExistence type="predicted"/>
<evidence type="ECO:0000256" key="6">
    <source>
        <dbReference type="ARBA" id="ARBA00022989"/>
    </source>
</evidence>
<dbReference type="GO" id="GO:0048666">
    <property type="term" value="P:neuron development"/>
    <property type="evidence" value="ECO:0007669"/>
    <property type="project" value="UniProtKB-ARBA"/>
</dbReference>
<feature type="domain" description="Tyrosine specific protein phosphatases" evidence="11">
    <location>
        <begin position="1311"/>
        <end position="1391"/>
    </location>
</feature>
<dbReference type="InterPro" id="IPR000387">
    <property type="entry name" value="Tyr_Pase_dom"/>
</dbReference>
<dbReference type="GO" id="GO:0004725">
    <property type="term" value="F:protein tyrosine phosphatase activity"/>
    <property type="evidence" value="ECO:0007669"/>
    <property type="project" value="InterPro"/>
</dbReference>
<dbReference type="SUPFAM" id="SSF49265">
    <property type="entry name" value="Fibronectin type III"/>
    <property type="match status" value="2"/>
</dbReference>
<dbReference type="PROSITE" id="PS50055">
    <property type="entry name" value="TYR_PHOSPHATASE_PTP"/>
    <property type="match status" value="1"/>
</dbReference>
<evidence type="ECO:0000256" key="9">
    <source>
        <dbReference type="SAM" id="Phobius"/>
    </source>
</evidence>
<dbReference type="PRINTS" id="PR00700">
    <property type="entry name" value="PRTYPHPHTASE"/>
</dbReference>
<feature type="non-terminal residue" evidence="13">
    <location>
        <position position="1"/>
    </location>
</feature>
<dbReference type="InterPro" id="IPR003961">
    <property type="entry name" value="FN3_dom"/>
</dbReference>
<dbReference type="SMART" id="SM00060">
    <property type="entry name" value="FN3"/>
    <property type="match status" value="3"/>
</dbReference>
<evidence type="ECO:0000256" key="4">
    <source>
        <dbReference type="ARBA" id="ARBA00022801"/>
    </source>
</evidence>
<dbReference type="SMART" id="SM00404">
    <property type="entry name" value="PTPc_motif"/>
    <property type="match status" value="1"/>
</dbReference>
<evidence type="ECO:0000256" key="2">
    <source>
        <dbReference type="ARBA" id="ARBA00022692"/>
    </source>
</evidence>
<dbReference type="GO" id="GO:0016020">
    <property type="term" value="C:membrane"/>
    <property type="evidence" value="ECO:0007669"/>
    <property type="project" value="UniProtKB-SubCell"/>
</dbReference>
<accession>A0A0K2U2U1</accession>
<evidence type="ECO:0000259" key="11">
    <source>
        <dbReference type="PROSITE" id="PS50056"/>
    </source>
</evidence>
<dbReference type="CDD" id="cd00063">
    <property type="entry name" value="FN3"/>
    <property type="match status" value="2"/>
</dbReference>
<dbReference type="PANTHER" id="PTHR46957">
    <property type="entry name" value="CYTOKINE RECEPTOR"/>
    <property type="match status" value="1"/>
</dbReference>
<dbReference type="SMART" id="SM00194">
    <property type="entry name" value="PTPc"/>
    <property type="match status" value="1"/>
</dbReference>
<organism evidence="13">
    <name type="scientific">Lepeophtheirus salmonis</name>
    <name type="common">Salmon louse</name>
    <name type="synonym">Caligus salmonis</name>
    <dbReference type="NCBI Taxonomy" id="72036"/>
    <lineage>
        <taxon>Eukaryota</taxon>
        <taxon>Metazoa</taxon>
        <taxon>Ecdysozoa</taxon>
        <taxon>Arthropoda</taxon>
        <taxon>Crustacea</taxon>
        <taxon>Multicrustacea</taxon>
        <taxon>Hexanauplia</taxon>
        <taxon>Copepoda</taxon>
        <taxon>Siphonostomatoida</taxon>
        <taxon>Caligidae</taxon>
        <taxon>Lepeophtheirus</taxon>
    </lineage>
</organism>
<dbReference type="PROSITE" id="PS50056">
    <property type="entry name" value="TYR_PHOSPHATASE_2"/>
    <property type="match status" value="1"/>
</dbReference>
<dbReference type="InterPro" id="IPR050713">
    <property type="entry name" value="RTP_Phos/Ushers"/>
</dbReference>
<dbReference type="CDD" id="cd00047">
    <property type="entry name" value="PTPc"/>
    <property type="match status" value="1"/>
</dbReference>
<dbReference type="InterPro" id="IPR003595">
    <property type="entry name" value="Tyr_Pase_cat"/>
</dbReference>
<protein>
    <submittedName>
        <fullName evidence="13">Phosphotidylinositol phosphatase PTPRQlike [Strongylocentrotus purpuratus]</fullName>
    </submittedName>
</protein>
<evidence type="ECO:0000256" key="3">
    <source>
        <dbReference type="ARBA" id="ARBA00022729"/>
    </source>
</evidence>
<comment type="subcellular location">
    <subcellularLocation>
        <location evidence="1">Membrane</location>
        <topology evidence="1">Single-pass membrane protein</topology>
    </subcellularLocation>
</comment>
<dbReference type="Pfam" id="PF00041">
    <property type="entry name" value="fn3"/>
    <property type="match status" value="2"/>
</dbReference>
<evidence type="ECO:0000259" key="10">
    <source>
        <dbReference type="PROSITE" id="PS50055"/>
    </source>
</evidence>
<dbReference type="PANTHER" id="PTHR46957:SF3">
    <property type="entry name" value="CYTOKINE RECEPTOR"/>
    <property type="match status" value="1"/>
</dbReference>
<feature type="transmembrane region" description="Helical" evidence="9">
    <location>
        <begin position="21"/>
        <end position="41"/>
    </location>
</feature>
<keyword evidence="7 9" id="KW-0472">Membrane</keyword>
<keyword evidence="8" id="KW-0325">Glycoprotein</keyword>
<evidence type="ECO:0000256" key="8">
    <source>
        <dbReference type="ARBA" id="ARBA00023180"/>
    </source>
</evidence>
<keyword evidence="6 9" id="KW-1133">Transmembrane helix</keyword>
<feature type="domain" description="Fibronectin type-III" evidence="12">
    <location>
        <begin position="589"/>
        <end position="702"/>
    </location>
</feature>
<dbReference type="InterPro" id="IPR029021">
    <property type="entry name" value="Prot-tyrosine_phosphatase-like"/>
</dbReference>